<evidence type="ECO:0000313" key="2">
    <source>
        <dbReference type="Proteomes" id="UP000245341"/>
    </source>
</evidence>
<dbReference type="GeneID" id="115936782"/>
<organism evidence="2 3">
    <name type="scientific">Leptonychotes weddellii</name>
    <name type="common">Weddell seal</name>
    <name type="synonym">Otaria weddellii</name>
    <dbReference type="NCBI Taxonomy" id="9713"/>
    <lineage>
        <taxon>Eukaryota</taxon>
        <taxon>Metazoa</taxon>
        <taxon>Chordata</taxon>
        <taxon>Craniata</taxon>
        <taxon>Vertebrata</taxon>
        <taxon>Euteleostomi</taxon>
        <taxon>Mammalia</taxon>
        <taxon>Eutheria</taxon>
        <taxon>Laurasiatheria</taxon>
        <taxon>Carnivora</taxon>
        <taxon>Caniformia</taxon>
        <taxon>Pinnipedia</taxon>
        <taxon>Phocidae</taxon>
        <taxon>Monachinae</taxon>
        <taxon>Lobodontini</taxon>
        <taxon>Leptonychotes</taxon>
    </lineage>
</organism>
<dbReference type="AlphaFoldDB" id="A0A7F8PXC8"/>
<protein>
    <submittedName>
        <fullName evidence="3">Uncharacterized protein LOC115936782</fullName>
    </submittedName>
</protein>
<accession>A0A7F8PXC8</accession>
<feature type="compositionally biased region" description="Polar residues" evidence="1">
    <location>
        <begin position="247"/>
        <end position="258"/>
    </location>
</feature>
<feature type="compositionally biased region" description="Basic residues" evidence="1">
    <location>
        <begin position="19"/>
        <end position="28"/>
    </location>
</feature>
<dbReference type="Proteomes" id="UP000245341">
    <property type="component" value="Unplaced"/>
</dbReference>
<feature type="compositionally biased region" description="Polar residues" evidence="1">
    <location>
        <begin position="1"/>
        <end position="11"/>
    </location>
</feature>
<evidence type="ECO:0000256" key="1">
    <source>
        <dbReference type="SAM" id="MobiDB-lite"/>
    </source>
</evidence>
<dbReference type="RefSeq" id="XP_030873414.1">
    <property type="nucleotide sequence ID" value="XM_031017554.1"/>
</dbReference>
<name>A0A7F8PXC8_LEPWE</name>
<feature type="compositionally biased region" description="Polar residues" evidence="1">
    <location>
        <begin position="35"/>
        <end position="60"/>
    </location>
</feature>
<reference evidence="3" key="1">
    <citation type="submission" date="2025-08" db="UniProtKB">
        <authorList>
            <consortium name="RefSeq"/>
        </authorList>
    </citation>
    <scope>IDENTIFICATION</scope>
    <source>
        <tissue evidence="3">Liver</tissue>
    </source>
</reference>
<feature type="region of interest" description="Disordered" evidence="1">
    <location>
        <begin position="1"/>
        <end position="109"/>
    </location>
</feature>
<evidence type="ECO:0000313" key="3">
    <source>
        <dbReference type="RefSeq" id="XP_030873414.1"/>
    </source>
</evidence>
<feature type="compositionally biased region" description="Basic and acidic residues" evidence="1">
    <location>
        <begin position="283"/>
        <end position="296"/>
    </location>
</feature>
<proteinExistence type="predicted"/>
<sequence length="435" mass="48175">MPPQQRHNTQPRWADISLKKIHSGRPARGKVLSVTKHQGNAGQSHGQTPPHSPQDGCSQRSGDRQASARTWGAAAVENTVEGPQNTKHRMSPRPSHSTSGCVPRRTESRVSMRCRNPRVHGSIMPSSWDREAPQCPWMDQWPVPRGQLMWGHDCTHSTIRETAGHFRRVTDLSLSKFPCFKRPQRKHHSTDTLREVPPSCDAGTQGMVTAQPHMDPTLCHLLPPGHTGHRPMQPRPWQWAQTTLSSARLTQATHTTHASRPSDPPCSDPRHCSSPDFVQPVRAVDHPERTARRDGPTRNQDVYTSSDHMPLTADSCPMHPPSGPALSTGSDPARGHSQGCPARPQAPLQHPSHQHPCTSNMLKTEETKQCPEACPSPDTPVCTFPRSTCPALTSGRLGRSAPTRQLRPGGNDAQQWPLLAYLFQTWHLLKCLLDI</sequence>
<feature type="compositionally biased region" description="Polar residues" evidence="1">
    <location>
        <begin position="297"/>
        <end position="307"/>
    </location>
</feature>
<gene>
    <name evidence="3" type="primary">LOC115936782</name>
</gene>
<feature type="region of interest" description="Disordered" evidence="1">
    <location>
        <begin position="247"/>
        <end position="358"/>
    </location>
</feature>
<dbReference type="KEGG" id="lww:115936782"/>
<keyword evidence="2" id="KW-1185">Reference proteome</keyword>